<feature type="region of interest" description="Disordered" evidence="1">
    <location>
        <begin position="430"/>
        <end position="468"/>
    </location>
</feature>
<dbReference type="OMA" id="NEWRRTR"/>
<dbReference type="FunCoup" id="M4CRP3">
    <property type="interactions" value="66"/>
</dbReference>
<evidence type="ECO:0000313" key="3">
    <source>
        <dbReference type="Proteomes" id="UP000011750"/>
    </source>
</evidence>
<accession>M4CRP3</accession>
<dbReference type="PANTHER" id="PTHR34567:SF5">
    <property type="entry name" value="OXIDOREDUCTASE_TRANSITION METAL ION-BINDING PROTEIN"/>
    <property type="match status" value="1"/>
</dbReference>
<dbReference type="PANTHER" id="PTHR34567">
    <property type="entry name" value="FK506-BINDING-LIKE PROTEIN"/>
    <property type="match status" value="1"/>
</dbReference>
<reference evidence="2 3" key="2">
    <citation type="journal article" date="2018" name="Hortic Res">
        <title>Improved Brassica rapa reference genome by single-molecule sequencing and chromosome conformation capture technologies.</title>
        <authorList>
            <person name="Zhang L."/>
            <person name="Cai X."/>
            <person name="Wu J."/>
            <person name="Liu M."/>
            <person name="Grob S."/>
            <person name="Cheng F."/>
            <person name="Liang J."/>
            <person name="Cai C."/>
            <person name="Liu Z."/>
            <person name="Liu B."/>
            <person name="Wang F."/>
            <person name="Li S."/>
            <person name="Liu F."/>
            <person name="Li X."/>
            <person name="Cheng L."/>
            <person name="Yang W."/>
            <person name="Li M.H."/>
            <person name="Grossniklaus U."/>
            <person name="Zheng H."/>
            <person name="Wang X."/>
        </authorList>
    </citation>
    <scope>NUCLEOTIDE SEQUENCE [LARGE SCALE GENOMIC DNA]</scope>
    <source>
        <strain evidence="2 3">cv. Chiifu-401-42</strain>
    </source>
</reference>
<dbReference type="InParanoid" id="M4CRP3"/>
<organism evidence="2 3">
    <name type="scientific">Brassica campestris</name>
    <name type="common">Field mustard</name>
    <dbReference type="NCBI Taxonomy" id="3711"/>
    <lineage>
        <taxon>Eukaryota</taxon>
        <taxon>Viridiplantae</taxon>
        <taxon>Streptophyta</taxon>
        <taxon>Embryophyta</taxon>
        <taxon>Tracheophyta</taxon>
        <taxon>Spermatophyta</taxon>
        <taxon>Magnoliopsida</taxon>
        <taxon>eudicotyledons</taxon>
        <taxon>Gunneridae</taxon>
        <taxon>Pentapetalae</taxon>
        <taxon>rosids</taxon>
        <taxon>malvids</taxon>
        <taxon>Brassicales</taxon>
        <taxon>Brassicaceae</taxon>
        <taxon>Brassiceae</taxon>
        <taxon>Brassica</taxon>
    </lineage>
</organism>
<keyword evidence="3" id="KW-1185">Reference proteome</keyword>
<feature type="compositionally biased region" description="Basic and acidic residues" evidence="1">
    <location>
        <begin position="389"/>
        <end position="401"/>
    </location>
</feature>
<evidence type="ECO:0000256" key="1">
    <source>
        <dbReference type="SAM" id="MobiDB-lite"/>
    </source>
</evidence>
<feature type="region of interest" description="Disordered" evidence="1">
    <location>
        <begin position="375"/>
        <end position="414"/>
    </location>
</feature>
<proteinExistence type="predicted"/>
<dbReference type="STRING" id="51351.M4CRP3"/>
<dbReference type="Gramene" id="Bra006884.1">
    <property type="protein sequence ID" value="Bra006884.1-P"/>
    <property type="gene ID" value="Bra006884"/>
</dbReference>
<evidence type="ECO:0000313" key="2">
    <source>
        <dbReference type="EnsemblPlants" id="Bra006884.1-P"/>
    </source>
</evidence>
<sequence>MHSHRKYNSSLSSSSNRRPGVRHSTFESLRLGRSSQSIASGFLRFWDSLNFKKDREFVGITVLFLDENVNMVGKIHSFQGSDLTKETTRVVIRLLIDPGNASSASQITQLTSWVDTPHFTITRGQKNSISSIDPPIFPIHHRLRIRLINADVFEHGPKYIEAASDFGAFPIRSVVSSSQISPAARRSQPFFCSRNINRHPFEASRWESGTIGPDSTVADLLRDGYGEDDGIPVWEKRFCEMIGSVPWRKVVEATNFKSWYTGNVITWDDSACQETFHNEKKRFWSQVNGVHCDISLPDPDLYVSDVDWDTTVDPELISDLEGAYFAPPDDEVKSGLKRGRRDMSWSGCSNLVPIEEARMLKIPWECSEEVRDVDGSVKKGNGWNVAESSSDHPSDRTRPWEAKPSFGNEKANDTMSGDCLWKEIEWKTEDKGNDRWGQGNDGWEQSGQQNKKAKGSESVPAREDEMLDNPWEAKLSCRKETAEDTTWGGWSGKGWDDRGCGSGGWEKRDMEMNEWRRTRCSQDYREPRSYNPWKAGFGPDNTARREYGANAGGWQTRRVSETNRREWDVKRSSDGWGRRNRERDESYGYNSNYRNSRPIRDDYQNRKVNF</sequence>
<feature type="compositionally biased region" description="Basic and acidic residues" evidence="1">
    <location>
        <begin position="558"/>
        <end position="586"/>
    </location>
</feature>
<dbReference type="HOGENOM" id="CLU_447891_0_0_1"/>
<dbReference type="AlphaFoldDB" id="M4CRP3"/>
<feature type="region of interest" description="Disordered" evidence="1">
    <location>
        <begin position="1"/>
        <end position="22"/>
    </location>
</feature>
<name>M4CRP3_BRACM</name>
<dbReference type="EnsemblPlants" id="Bra006884.1">
    <property type="protein sequence ID" value="Bra006884.1-P"/>
    <property type="gene ID" value="Bra006884"/>
</dbReference>
<reference evidence="2" key="3">
    <citation type="submission" date="2023-03" db="UniProtKB">
        <authorList>
            <consortium name="EnsemblPlants"/>
        </authorList>
    </citation>
    <scope>IDENTIFICATION</scope>
    <source>
        <strain evidence="2">cv. Chiifu-401-42</strain>
    </source>
</reference>
<feature type="compositionally biased region" description="Basic and acidic residues" evidence="1">
    <location>
        <begin position="598"/>
        <end position="610"/>
    </location>
</feature>
<dbReference type="Proteomes" id="UP000011750">
    <property type="component" value="Chromosome A09"/>
</dbReference>
<dbReference type="eggNOG" id="ENOG502R7RY">
    <property type="taxonomic scope" value="Eukaryota"/>
</dbReference>
<reference evidence="2 3" key="1">
    <citation type="journal article" date="2011" name="Nat. Genet.">
        <title>The genome of the mesopolyploid crop species Brassica rapa.</title>
        <authorList>
            <consortium name="Brassica rapa Genome Sequencing Project Consortium"/>
            <person name="Wang X."/>
            <person name="Wang H."/>
            <person name="Wang J."/>
            <person name="Sun R."/>
            <person name="Wu J."/>
            <person name="Liu S."/>
            <person name="Bai Y."/>
            <person name="Mun J.H."/>
            <person name="Bancroft I."/>
            <person name="Cheng F."/>
            <person name="Huang S."/>
            <person name="Li X."/>
            <person name="Hua W."/>
            <person name="Wang J."/>
            <person name="Wang X."/>
            <person name="Freeling M."/>
            <person name="Pires J.C."/>
            <person name="Paterson A.H."/>
            <person name="Chalhoub B."/>
            <person name="Wang B."/>
            <person name="Hayward A."/>
            <person name="Sharpe A.G."/>
            <person name="Park B.S."/>
            <person name="Weisshaar B."/>
            <person name="Liu B."/>
            <person name="Li B."/>
            <person name="Liu B."/>
            <person name="Tong C."/>
            <person name="Song C."/>
            <person name="Duran C."/>
            <person name="Peng C."/>
            <person name="Geng C."/>
            <person name="Koh C."/>
            <person name="Lin C."/>
            <person name="Edwards D."/>
            <person name="Mu D."/>
            <person name="Shen D."/>
            <person name="Soumpourou E."/>
            <person name="Li F."/>
            <person name="Fraser F."/>
            <person name="Conant G."/>
            <person name="Lassalle G."/>
            <person name="King G.J."/>
            <person name="Bonnema G."/>
            <person name="Tang H."/>
            <person name="Wang H."/>
            <person name="Belcram H."/>
            <person name="Zhou H."/>
            <person name="Hirakawa H."/>
            <person name="Abe H."/>
            <person name="Guo H."/>
            <person name="Wang H."/>
            <person name="Jin H."/>
            <person name="Parkin I.A."/>
            <person name="Batley J."/>
            <person name="Kim J.S."/>
            <person name="Just J."/>
            <person name="Li J."/>
            <person name="Xu J."/>
            <person name="Deng J."/>
            <person name="Kim J.A."/>
            <person name="Li J."/>
            <person name="Yu J."/>
            <person name="Meng J."/>
            <person name="Wang J."/>
            <person name="Min J."/>
            <person name="Poulain J."/>
            <person name="Wang J."/>
            <person name="Hatakeyama K."/>
            <person name="Wu K."/>
            <person name="Wang L."/>
            <person name="Fang L."/>
            <person name="Trick M."/>
            <person name="Links M.G."/>
            <person name="Zhao M."/>
            <person name="Jin M."/>
            <person name="Ramchiary N."/>
            <person name="Drou N."/>
            <person name="Berkman P.J."/>
            <person name="Cai Q."/>
            <person name="Huang Q."/>
            <person name="Li R."/>
            <person name="Tabata S."/>
            <person name="Cheng S."/>
            <person name="Zhang S."/>
            <person name="Zhang S."/>
            <person name="Huang S."/>
            <person name="Sato S."/>
            <person name="Sun S."/>
            <person name="Kwon S.J."/>
            <person name="Choi S.R."/>
            <person name="Lee T.H."/>
            <person name="Fan W."/>
            <person name="Zhao X."/>
            <person name="Tan X."/>
            <person name="Xu X."/>
            <person name="Wang Y."/>
            <person name="Qiu Y."/>
            <person name="Yin Y."/>
            <person name="Li Y."/>
            <person name="Du Y."/>
            <person name="Liao Y."/>
            <person name="Lim Y."/>
            <person name="Narusaka Y."/>
            <person name="Wang Y."/>
            <person name="Wang Z."/>
            <person name="Li Z."/>
            <person name="Wang Z."/>
            <person name="Xiong Z."/>
            <person name="Zhang Z."/>
        </authorList>
    </citation>
    <scope>NUCLEOTIDE SEQUENCE [LARGE SCALE GENOMIC DNA]</scope>
    <source>
        <strain evidence="2 3">cv. Chiifu-401-42</strain>
    </source>
</reference>
<protein>
    <submittedName>
        <fullName evidence="2">Uncharacterized protein</fullName>
    </submittedName>
</protein>
<feature type="region of interest" description="Disordered" evidence="1">
    <location>
        <begin position="535"/>
        <end position="610"/>
    </location>
</feature>